<organism evidence="1 2">
    <name type="scientific">Meloidogyne enterolobii</name>
    <name type="common">Root-knot nematode worm</name>
    <name type="synonym">Meloidogyne mayaguensis</name>
    <dbReference type="NCBI Taxonomy" id="390850"/>
    <lineage>
        <taxon>Eukaryota</taxon>
        <taxon>Metazoa</taxon>
        <taxon>Ecdysozoa</taxon>
        <taxon>Nematoda</taxon>
        <taxon>Chromadorea</taxon>
        <taxon>Rhabditida</taxon>
        <taxon>Tylenchina</taxon>
        <taxon>Tylenchomorpha</taxon>
        <taxon>Tylenchoidea</taxon>
        <taxon>Meloidogynidae</taxon>
        <taxon>Meloidogyninae</taxon>
        <taxon>Meloidogyne</taxon>
    </lineage>
</organism>
<protein>
    <submittedName>
        <fullName evidence="1">Uncharacterized protein</fullName>
    </submittedName>
</protein>
<gene>
    <name evidence="1" type="ORF">MENT_LOCUS5732</name>
</gene>
<evidence type="ECO:0000313" key="2">
    <source>
        <dbReference type="Proteomes" id="UP000580250"/>
    </source>
</evidence>
<comment type="caution">
    <text evidence="1">The sequence shown here is derived from an EMBL/GenBank/DDBJ whole genome shotgun (WGS) entry which is preliminary data.</text>
</comment>
<dbReference type="AlphaFoldDB" id="A0A6V7TXI1"/>
<accession>A0A6V7TXI1</accession>
<reference evidence="1 2" key="1">
    <citation type="submission" date="2020-08" db="EMBL/GenBank/DDBJ databases">
        <authorList>
            <person name="Koutsovoulos G."/>
            <person name="Danchin GJ E."/>
        </authorList>
    </citation>
    <scope>NUCLEOTIDE SEQUENCE [LARGE SCALE GENOMIC DNA]</scope>
</reference>
<proteinExistence type="predicted"/>
<dbReference type="Proteomes" id="UP000580250">
    <property type="component" value="Unassembled WGS sequence"/>
</dbReference>
<dbReference type="EMBL" id="CAJEWN010000021">
    <property type="protein sequence ID" value="CAD2138275.1"/>
    <property type="molecule type" value="Genomic_DNA"/>
</dbReference>
<sequence length="106" mass="12523">MAPTYRQEWSSLENIGGYFEEFPLDRVSGNPNHHCYRKAISRGNLRRDSSHISPYFWEGFCLYHIKNTQNRSKTERNFIWATKVGDAISPQNGPIFSIRSNFYRIF</sequence>
<name>A0A6V7TXI1_MELEN</name>
<evidence type="ECO:0000313" key="1">
    <source>
        <dbReference type="EMBL" id="CAD2138275.1"/>
    </source>
</evidence>